<keyword evidence="7" id="KW-1185">Reference proteome</keyword>
<dbReference type="GO" id="GO:0070273">
    <property type="term" value="F:phosphatidylinositol-4-phosphate binding"/>
    <property type="evidence" value="ECO:0007669"/>
    <property type="project" value="InterPro"/>
</dbReference>
<evidence type="ECO:0000256" key="1">
    <source>
        <dbReference type="ARBA" id="ARBA00004255"/>
    </source>
</evidence>
<keyword evidence="2" id="KW-0333">Golgi apparatus</keyword>
<evidence type="ECO:0000256" key="3">
    <source>
        <dbReference type="ARBA" id="ARBA00023121"/>
    </source>
</evidence>
<dbReference type="InterPro" id="IPR038261">
    <property type="entry name" value="GPP34-like_sf"/>
</dbReference>
<comment type="caution">
    <text evidence="6">The sequence shown here is derived from an EMBL/GenBank/DDBJ whole genome shotgun (WGS) entry which is preliminary data.</text>
</comment>
<evidence type="ECO:0000256" key="4">
    <source>
        <dbReference type="ARBA" id="ARBA00023136"/>
    </source>
</evidence>
<evidence type="ECO:0000256" key="5">
    <source>
        <dbReference type="SAM" id="MobiDB-lite"/>
    </source>
</evidence>
<dbReference type="Proteomes" id="UP000675781">
    <property type="component" value="Unassembled WGS sequence"/>
</dbReference>
<dbReference type="GO" id="GO:0012505">
    <property type="term" value="C:endomembrane system"/>
    <property type="evidence" value="ECO:0007669"/>
    <property type="project" value="UniProtKB-ARBA"/>
</dbReference>
<organism evidence="6 7">
    <name type="scientific">Actinospica durhamensis</name>
    <dbReference type="NCBI Taxonomy" id="1508375"/>
    <lineage>
        <taxon>Bacteria</taxon>
        <taxon>Bacillati</taxon>
        <taxon>Actinomycetota</taxon>
        <taxon>Actinomycetes</taxon>
        <taxon>Catenulisporales</taxon>
        <taxon>Actinospicaceae</taxon>
        <taxon>Actinospica</taxon>
    </lineage>
</organism>
<sequence>MTSGEDLLLLAFVPRSGQIREVDRMKFALRASVLVDLALAHRITMNANRITVLDVAETGDKRLDSALASLGASAAPSLRTWLKDTPAGFGMVNRYLSILADQGVLRLERRRSPVPAPMSATLLDQTRRDAAKARLDRVAHGGESDEADRALAGLAHSAGLDRHLYRFSPFARARIARVGSQSEAADSTAAAVASADAAVTDAVTQAISDAIAQLTTELVKLLRYEYRFELNSAGGYQGTPPSHHGGNGDSSSGHHSH</sequence>
<keyword evidence="3" id="KW-0446">Lipid-binding</keyword>
<gene>
    <name evidence="6" type="ORF">KDL01_07790</name>
</gene>
<dbReference type="Gene3D" id="1.10.3630.10">
    <property type="entry name" value="yeast vps74-n-term truncation variant domain like"/>
    <property type="match status" value="1"/>
</dbReference>
<protein>
    <submittedName>
        <fullName evidence="6">GPP34 family phosphoprotein</fullName>
    </submittedName>
</protein>
<evidence type="ECO:0000313" key="6">
    <source>
        <dbReference type="EMBL" id="MBR7833161.1"/>
    </source>
</evidence>
<proteinExistence type="predicted"/>
<name>A0A941EKS9_9ACTN</name>
<dbReference type="Pfam" id="PF05719">
    <property type="entry name" value="GPP34"/>
    <property type="match status" value="1"/>
</dbReference>
<keyword evidence="4" id="KW-0472">Membrane</keyword>
<accession>A0A941EKS9</accession>
<comment type="subcellular location">
    <subcellularLocation>
        <location evidence="1">Golgi apparatus membrane</location>
        <topology evidence="1">Peripheral membrane protein</topology>
        <orientation evidence="1">Cytoplasmic side</orientation>
    </subcellularLocation>
</comment>
<reference evidence="6" key="1">
    <citation type="submission" date="2021-04" db="EMBL/GenBank/DDBJ databases">
        <title>Genome based classification of Actinospica acidithermotolerans sp. nov., an actinobacterium isolated from an Indonesian hot spring.</title>
        <authorList>
            <person name="Kusuma A.B."/>
            <person name="Putra K.E."/>
            <person name="Nafisah S."/>
            <person name="Loh J."/>
            <person name="Nouioui I."/>
            <person name="Goodfellow M."/>
        </authorList>
    </citation>
    <scope>NUCLEOTIDE SEQUENCE</scope>
    <source>
        <strain evidence="6">CSCA 57</strain>
    </source>
</reference>
<evidence type="ECO:0000256" key="2">
    <source>
        <dbReference type="ARBA" id="ARBA00023034"/>
    </source>
</evidence>
<feature type="region of interest" description="Disordered" evidence="5">
    <location>
        <begin position="235"/>
        <end position="257"/>
    </location>
</feature>
<dbReference type="EMBL" id="JAGSOG010000023">
    <property type="protein sequence ID" value="MBR7833161.1"/>
    <property type="molecule type" value="Genomic_DNA"/>
</dbReference>
<dbReference type="AlphaFoldDB" id="A0A941EKS9"/>
<dbReference type="RefSeq" id="WP_212527686.1">
    <property type="nucleotide sequence ID" value="NZ_JAGSOG010000023.1"/>
</dbReference>
<dbReference type="InterPro" id="IPR008628">
    <property type="entry name" value="GPP34-like"/>
</dbReference>
<dbReference type="GO" id="GO:0005737">
    <property type="term" value="C:cytoplasm"/>
    <property type="evidence" value="ECO:0007669"/>
    <property type="project" value="UniProtKB-ARBA"/>
</dbReference>
<evidence type="ECO:0000313" key="7">
    <source>
        <dbReference type="Proteomes" id="UP000675781"/>
    </source>
</evidence>